<dbReference type="EC" id="1.17.1.8" evidence="9"/>
<dbReference type="EMBL" id="JBHSHJ010000013">
    <property type="protein sequence ID" value="MFC4790078.1"/>
    <property type="molecule type" value="Genomic_DNA"/>
</dbReference>
<keyword evidence="4" id="KW-0220">Diaminopimelate biosynthesis</keyword>
<name>A0ABV9QH19_9BURK</name>
<evidence type="ECO:0000313" key="14">
    <source>
        <dbReference type="EMBL" id="MFC4790078.1"/>
    </source>
</evidence>
<protein>
    <recommendedName>
        <fullName evidence="9">4-hydroxy-tetrahydrodipicolinate reductase</fullName>
        <ecNumber evidence="9">1.17.1.8</ecNumber>
    </recommendedName>
</protein>
<dbReference type="PANTHER" id="PTHR20836:SF0">
    <property type="entry name" value="4-HYDROXY-TETRAHYDRODIPICOLINATE REDUCTASE 1, CHLOROPLASTIC-RELATED"/>
    <property type="match status" value="1"/>
</dbReference>
<keyword evidence="2" id="KW-0028">Amino-acid biosynthesis</keyword>
<keyword evidence="5 14" id="KW-0560">Oxidoreductase</keyword>
<dbReference type="InterPro" id="IPR000846">
    <property type="entry name" value="DapB_N"/>
</dbReference>
<dbReference type="Pfam" id="PF01113">
    <property type="entry name" value="DapB_N"/>
    <property type="match status" value="1"/>
</dbReference>
<keyword evidence="3" id="KW-0521">NADP</keyword>
<dbReference type="Pfam" id="PF05173">
    <property type="entry name" value="DapB_C"/>
    <property type="match status" value="1"/>
</dbReference>
<comment type="similarity">
    <text evidence="1">Belongs to the DapB family.</text>
</comment>
<evidence type="ECO:0000256" key="6">
    <source>
        <dbReference type="ARBA" id="ARBA00023027"/>
    </source>
</evidence>
<comment type="pathway">
    <text evidence="8">Amino-acid biosynthesis; L-lysine biosynthesis via DAP pathway; (S)-tetrahydrodipicolinate from L-aspartate: step 4/4.</text>
</comment>
<evidence type="ECO:0000256" key="8">
    <source>
        <dbReference type="ARBA" id="ARBA00037922"/>
    </source>
</evidence>
<evidence type="ECO:0000259" key="12">
    <source>
        <dbReference type="Pfam" id="PF01113"/>
    </source>
</evidence>
<comment type="catalytic activity">
    <reaction evidence="11">
        <text>(S)-2,3,4,5-tetrahydrodipicolinate + NAD(+) + H2O = (2S,4S)-4-hydroxy-2,3,4,5-tetrahydrodipicolinate + NADH + H(+)</text>
        <dbReference type="Rhea" id="RHEA:35323"/>
        <dbReference type="ChEBI" id="CHEBI:15377"/>
        <dbReference type="ChEBI" id="CHEBI:15378"/>
        <dbReference type="ChEBI" id="CHEBI:16845"/>
        <dbReference type="ChEBI" id="CHEBI:57540"/>
        <dbReference type="ChEBI" id="CHEBI:57945"/>
        <dbReference type="ChEBI" id="CHEBI:67139"/>
        <dbReference type="EC" id="1.17.1.8"/>
    </reaction>
</comment>
<accession>A0ABV9QH19</accession>
<keyword evidence="15" id="KW-1185">Reference proteome</keyword>
<comment type="caution">
    <text evidence="14">The sequence shown here is derived from an EMBL/GenBank/DDBJ whole genome shotgun (WGS) entry which is preliminary data.</text>
</comment>
<evidence type="ECO:0000256" key="5">
    <source>
        <dbReference type="ARBA" id="ARBA00023002"/>
    </source>
</evidence>
<evidence type="ECO:0000256" key="11">
    <source>
        <dbReference type="ARBA" id="ARBA00049396"/>
    </source>
</evidence>
<evidence type="ECO:0000256" key="1">
    <source>
        <dbReference type="ARBA" id="ARBA00006642"/>
    </source>
</evidence>
<dbReference type="PIRSF" id="PIRSF000161">
    <property type="entry name" value="DHPR"/>
    <property type="match status" value="1"/>
</dbReference>
<sequence>MMKIGVLGYGRAGKAVVNVLSSDPRFELRWVMRGRAATATPLEGLEQALLVGLEGLDLEQWFDQHPVDAVVDFSQADAVYRYGELLRERGIMLVSAISAYSPEHLEYLRQMGQDTRVMSSPNITLGINFLLLAAKMLREIAPFADVEVIEQHFRDKPEVSGTARKIAETLHLEDDRITSLRLGGIVGHHEVVFGFPHQTVRLVHDSIRREAFGTGAAFALEELARCDKGFYSFDDLLMQKIRHQLLNMGG</sequence>
<reference evidence="15" key="1">
    <citation type="journal article" date="2019" name="Int. J. Syst. Evol. Microbiol.">
        <title>The Global Catalogue of Microorganisms (GCM) 10K type strain sequencing project: providing services to taxonomists for standard genome sequencing and annotation.</title>
        <authorList>
            <consortium name="The Broad Institute Genomics Platform"/>
            <consortium name="The Broad Institute Genome Sequencing Center for Infectious Disease"/>
            <person name="Wu L."/>
            <person name="Ma J."/>
        </authorList>
    </citation>
    <scope>NUCLEOTIDE SEQUENCE [LARGE SCALE GENOMIC DNA]</scope>
    <source>
        <strain evidence="15">CCUG 49452</strain>
    </source>
</reference>
<evidence type="ECO:0000256" key="9">
    <source>
        <dbReference type="ARBA" id="ARBA00038983"/>
    </source>
</evidence>
<dbReference type="SUPFAM" id="SSF55347">
    <property type="entry name" value="Glyceraldehyde-3-phosphate dehydrogenase-like, C-terminal domain"/>
    <property type="match status" value="1"/>
</dbReference>
<evidence type="ECO:0000256" key="2">
    <source>
        <dbReference type="ARBA" id="ARBA00022605"/>
    </source>
</evidence>
<dbReference type="InterPro" id="IPR022663">
    <property type="entry name" value="DapB_C"/>
</dbReference>
<evidence type="ECO:0000256" key="10">
    <source>
        <dbReference type="ARBA" id="ARBA00049080"/>
    </source>
</evidence>
<dbReference type="Gene3D" id="3.40.50.720">
    <property type="entry name" value="NAD(P)-binding Rossmann-like Domain"/>
    <property type="match status" value="1"/>
</dbReference>
<comment type="catalytic activity">
    <reaction evidence="10">
        <text>(S)-2,3,4,5-tetrahydrodipicolinate + NADP(+) + H2O = (2S,4S)-4-hydroxy-2,3,4,5-tetrahydrodipicolinate + NADPH + H(+)</text>
        <dbReference type="Rhea" id="RHEA:35331"/>
        <dbReference type="ChEBI" id="CHEBI:15377"/>
        <dbReference type="ChEBI" id="CHEBI:15378"/>
        <dbReference type="ChEBI" id="CHEBI:16845"/>
        <dbReference type="ChEBI" id="CHEBI:57783"/>
        <dbReference type="ChEBI" id="CHEBI:58349"/>
        <dbReference type="ChEBI" id="CHEBI:67139"/>
        <dbReference type="EC" id="1.17.1.8"/>
    </reaction>
</comment>
<dbReference type="RefSeq" id="WP_382434078.1">
    <property type="nucleotide sequence ID" value="NZ_JBHSHJ010000013.1"/>
</dbReference>
<keyword evidence="7" id="KW-0457">Lysine biosynthesis</keyword>
<proteinExistence type="inferred from homology"/>
<dbReference type="InterPro" id="IPR036291">
    <property type="entry name" value="NAD(P)-bd_dom_sf"/>
</dbReference>
<dbReference type="Proteomes" id="UP001596001">
    <property type="component" value="Unassembled WGS sequence"/>
</dbReference>
<dbReference type="InterPro" id="IPR023940">
    <property type="entry name" value="DHDPR_bac"/>
</dbReference>
<evidence type="ECO:0000259" key="13">
    <source>
        <dbReference type="Pfam" id="PF05173"/>
    </source>
</evidence>
<dbReference type="SUPFAM" id="SSF51735">
    <property type="entry name" value="NAD(P)-binding Rossmann-fold domains"/>
    <property type="match status" value="1"/>
</dbReference>
<gene>
    <name evidence="14" type="ORF">ACFO6X_13915</name>
</gene>
<evidence type="ECO:0000256" key="7">
    <source>
        <dbReference type="ARBA" id="ARBA00023154"/>
    </source>
</evidence>
<feature type="domain" description="Dihydrodipicolinate reductase C-terminal" evidence="13">
    <location>
        <begin position="128"/>
        <end position="237"/>
    </location>
</feature>
<keyword evidence="6" id="KW-0520">NAD</keyword>
<organism evidence="14 15">
    <name type="scientific">Giesbergeria sinuosa</name>
    <dbReference type="NCBI Taxonomy" id="80883"/>
    <lineage>
        <taxon>Bacteria</taxon>
        <taxon>Pseudomonadati</taxon>
        <taxon>Pseudomonadota</taxon>
        <taxon>Betaproteobacteria</taxon>
        <taxon>Burkholderiales</taxon>
        <taxon>Comamonadaceae</taxon>
        <taxon>Giesbergeria</taxon>
    </lineage>
</organism>
<dbReference type="PANTHER" id="PTHR20836">
    <property type="entry name" value="DIHYDRODIPICOLINATE REDUCTASE"/>
    <property type="match status" value="1"/>
</dbReference>
<dbReference type="GO" id="GO:0008839">
    <property type="term" value="F:4-hydroxy-tetrahydrodipicolinate reductase"/>
    <property type="evidence" value="ECO:0007669"/>
    <property type="project" value="UniProtKB-EC"/>
</dbReference>
<dbReference type="Gene3D" id="3.30.360.10">
    <property type="entry name" value="Dihydrodipicolinate Reductase, domain 2"/>
    <property type="match status" value="1"/>
</dbReference>
<evidence type="ECO:0000313" key="15">
    <source>
        <dbReference type="Proteomes" id="UP001596001"/>
    </source>
</evidence>
<feature type="domain" description="Dihydrodipicolinate reductase N-terminal" evidence="12">
    <location>
        <begin position="2"/>
        <end position="122"/>
    </location>
</feature>
<evidence type="ECO:0000256" key="3">
    <source>
        <dbReference type="ARBA" id="ARBA00022857"/>
    </source>
</evidence>
<evidence type="ECO:0000256" key="4">
    <source>
        <dbReference type="ARBA" id="ARBA00022915"/>
    </source>
</evidence>